<gene>
    <name evidence="2" type="ORF">PENANT_c021G11732</name>
</gene>
<sequence>MNPPVIDFSAFAPGHSRPGGLEAAADRARARAQMDRQALDWESNDGFDETTSIENQVTEHESDEALAPKSTNVKEAETSQTKPDLIKSEKPGFWNAVKRRMSQSDHKS</sequence>
<evidence type="ECO:0000313" key="3">
    <source>
        <dbReference type="Proteomes" id="UP000191672"/>
    </source>
</evidence>
<feature type="region of interest" description="Disordered" evidence="1">
    <location>
        <begin position="1"/>
        <end position="108"/>
    </location>
</feature>
<evidence type="ECO:0000313" key="2">
    <source>
        <dbReference type="EMBL" id="OQD82471.1"/>
    </source>
</evidence>
<organism evidence="2 3">
    <name type="scientific">Penicillium antarcticum</name>
    <dbReference type="NCBI Taxonomy" id="416450"/>
    <lineage>
        <taxon>Eukaryota</taxon>
        <taxon>Fungi</taxon>
        <taxon>Dikarya</taxon>
        <taxon>Ascomycota</taxon>
        <taxon>Pezizomycotina</taxon>
        <taxon>Eurotiomycetes</taxon>
        <taxon>Eurotiomycetidae</taxon>
        <taxon>Eurotiales</taxon>
        <taxon>Aspergillaceae</taxon>
        <taxon>Penicillium</taxon>
    </lineage>
</organism>
<proteinExistence type="predicted"/>
<accession>A0A1V6PZR4</accession>
<dbReference type="Proteomes" id="UP000191672">
    <property type="component" value="Unassembled WGS sequence"/>
</dbReference>
<feature type="compositionally biased region" description="Basic and acidic residues" evidence="1">
    <location>
        <begin position="24"/>
        <end position="39"/>
    </location>
</feature>
<keyword evidence="3" id="KW-1185">Reference proteome</keyword>
<protein>
    <submittedName>
        <fullName evidence="2">Uncharacterized protein</fullName>
    </submittedName>
</protein>
<dbReference type="AlphaFoldDB" id="A0A1V6PZR4"/>
<comment type="caution">
    <text evidence="2">The sequence shown here is derived from an EMBL/GenBank/DDBJ whole genome shotgun (WGS) entry which is preliminary data.</text>
</comment>
<name>A0A1V6PZR4_9EURO</name>
<reference evidence="3" key="1">
    <citation type="journal article" date="2017" name="Nat. Microbiol.">
        <title>Global analysis of biosynthetic gene clusters reveals vast potential of secondary metabolite production in Penicillium species.</title>
        <authorList>
            <person name="Nielsen J.C."/>
            <person name="Grijseels S."/>
            <person name="Prigent S."/>
            <person name="Ji B."/>
            <person name="Dainat J."/>
            <person name="Nielsen K.F."/>
            <person name="Frisvad J.C."/>
            <person name="Workman M."/>
            <person name="Nielsen J."/>
        </authorList>
    </citation>
    <scope>NUCLEOTIDE SEQUENCE [LARGE SCALE GENOMIC DNA]</scope>
    <source>
        <strain evidence="3">IBT 31811</strain>
    </source>
</reference>
<dbReference type="EMBL" id="MDYN01000021">
    <property type="protein sequence ID" value="OQD82471.1"/>
    <property type="molecule type" value="Genomic_DNA"/>
</dbReference>
<evidence type="ECO:0000256" key="1">
    <source>
        <dbReference type="SAM" id="MobiDB-lite"/>
    </source>
</evidence>